<protein>
    <submittedName>
        <fullName evidence="2">Uncharacterized protein</fullName>
    </submittedName>
</protein>
<evidence type="ECO:0000313" key="1">
    <source>
        <dbReference type="Proteomes" id="UP000887563"/>
    </source>
</evidence>
<accession>A0A914NGL3</accession>
<name>A0A914NGL3_MELIC</name>
<organism evidence="1 2">
    <name type="scientific">Meloidogyne incognita</name>
    <name type="common">Southern root-knot nematode worm</name>
    <name type="synonym">Oxyuris incognita</name>
    <dbReference type="NCBI Taxonomy" id="6306"/>
    <lineage>
        <taxon>Eukaryota</taxon>
        <taxon>Metazoa</taxon>
        <taxon>Ecdysozoa</taxon>
        <taxon>Nematoda</taxon>
        <taxon>Chromadorea</taxon>
        <taxon>Rhabditida</taxon>
        <taxon>Tylenchina</taxon>
        <taxon>Tylenchomorpha</taxon>
        <taxon>Tylenchoidea</taxon>
        <taxon>Meloidogynidae</taxon>
        <taxon>Meloidogyninae</taxon>
        <taxon>Meloidogyne</taxon>
        <taxon>Meloidogyne incognita group</taxon>
    </lineage>
</organism>
<sequence length="83" mass="9126">MVLMNGVLQGCPVETSTSPVAGTKFLAVGTTSPVIGQFKFNLGRPNMSSPFVRHPQSCARLCARTYEVYVPTFRNFQISKNQD</sequence>
<evidence type="ECO:0000313" key="2">
    <source>
        <dbReference type="WBParaSite" id="Minc3s05003g37413"/>
    </source>
</evidence>
<keyword evidence="1" id="KW-1185">Reference proteome</keyword>
<dbReference type="AlphaFoldDB" id="A0A914NGL3"/>
<dbReference type="WBParaSite" id="Minc3s05003g37413">
    <property type="protein sequence ID" value="Minc3s05003g37413"/>
    <property type="gene ID" value="Minc3s05003g37413"/>
</dbReference>
<reference evidence="2" key="1">
    <citation type="submission" date="2022-11" db="UniProtKB">
        <authorList>
            <consortium name="WormBaseParasite"/>
        </authorList>
    </citation>
    <scope>IDENTIFICATION</scope>
</reference>
<dbReference type="Proteomes" id="UP000887563">
    <property type="component" value="Unplaced"/>
</dbReference>
<proteinExistence type="predicted"/>